<protein>
    <recommendedName>
        <fullName evidence="7">Hydroxymethylpyrimidine/phosphomethylpyrimidine kinase</fullName>
        <ecNumber evidence="5">2.7.1.49</ecNumber>
        <ecNumber evidence="6">2.7.4.7</ecNumber>
    </recommendedName>
    <alternativeName>
        <fullName evidence="14">Hydroxymethylpyrimidine kinase</fullName>
    </alternativeName>
    <alternativeName>
        <fullName evidence="15">Hydroxymethylpyrimidine phosphate kinase</fullName>
    </alternativeName>
</protein>
<evidence type="ECO:0000256" key="1">
    <source>
        <dbReference type="ARBA" id="ARBA00000151"/>
    </source>
</evidence>
<dbReference type="InterPro" id="IPR004399">
    <property type="entry name" value="HMP/HMP-P_kinase_dom"/>
</dbReference>
<evidence type="ECO:0000256" key="6">
    <source>
        <dbReference type="ARBA" id="ARBA00012963"/>
    </source>
</evidence>
<dbReference type="NCBIfam" id="TIGR00097">
    <property type="entry name" value="HMP-P_kinase"/>
    <property type="match status" value="1"/>
</dbReference>
<dbReference type="FunFam" id="3.40.1190.20:FF:000003">
    <property type="entry name" value="Phosphomethylpyrimidine kinase ThiD"/>
    <property type="match status" value="1"/>
</dbReference>
<dbReference type="GO" id="GO:0008972">
    <property type="term" value="F:phosphomethylpyrimidine kinase activity"/>
    <property type="evidence" value="ECO:0007669"/>
    <property type="project" value="UniProtKB-EC"/>
</dbReference>
<evidence type="ECO:0000256" key="13">
    <source>
        <dbReference type="ARBA" id="ARBA00037917"/>
    </source>
</evidence>
<evidence type="ECO:0000256" key="11">
    <source>
        <dbReference type="ARBA" id="ARBA00022840"/>
    </source>
</evidence>
<organism evidence="17 18">
    <name type="scientific">Lactococcus formosensis</name>
    <dbReference type="NCBI Taxonomy" id="1281486"/>
    <lineage>
        <taxon>Bacteria</taxon>
        <taxon>Bacillati</taxon>
        <taxon>Bacillota</taxon>
        <taxon>Bacilli</taxon>
        <taxon>Lactobacillales</taxon>
        <taxon>Streptococcaceae</taxon>
        <taxon>Lactococcus</taxon>
    </lineage>
</organism>
<comment type="pathway">
    <text evidence="3">Cofactor biosynthesis; thiamine diphosphate biosynthesis; 4-amino-2-methyl-5-diphosphomethylpyrimidine from 5-amino-1-(5-phospho-D-ribosyl)imidazole: step 3/3.</text>
</comment>
<evidence type="ECO:0000313" key="18">
    <source>
        <dbReference type="Proteomes" id="UP001056730"/>
    </source>
</evidence>
<dbReference type="EC" id="2.7.1.49" evidence="5"/>
<evidence type="ECO:0000256" key="15">
    <source>
        <dbReference type="ARBA" id="ARBA00043176"/>
    </source>
</evidence>
<dbReference type="Gene3D" id="3.40.1190.20">
    <property type="match status" value="1"/>
</dbReference>
<name>A0A9Q9D5X1_9LACT</name>
<dbReference type="GO" id="GO:0008902">
    <property type="term" value="F:hydroxymethylpyrimidine kinase activity"/>
    <property type="evidence" value="ECO:0007669"/>
    <property type="project" value="UniProtKB-EC"/>
</dbReference>
<dbReference type="KEGG" id="lfo:LMK00_06030"/>
<dbReference type="CDD" id="cd01169">
    <property type="entry name" value="HMPP_kinase"/>
    <property type="match status" value="1"/>
</dbReference>
<keyword evidence="10 17" id="KW-0418">Kinase</keyword>
<dbReference type="EMBL" id="CP086395">
    <property type="protein sequence ID" value="USJ19389.1"/>
    <property type="molecule type" value="Genomic_DNA"/>
</dbReference>
<dbReference type="InterPro" id="IPR013749">
    <property type="entry name" value="PM/HMP-P_kinase-1"/>
</dbReference>
<evidence type="ECO:0000259" key="16">
    <source>
        <dbReference type="Pfam" id="PF08543"/>
    </source>
</evidence>
<evidence type="ECO:0000256" key="8">
    <source>
        <dbReference type="ARBA" id="ARBA00022679"/>
    </source>
</evidence>
<dbReference type="AlphaFoldDB" id="A0A9Q9D5X1"/>
<keyword evidence="11" id="KW-0067">ATP-binding</keyword>
<keyword evidence="12" id="KW-0784">Thiamine biosynthesis</keyword>
<comment type="similarity">
    <text evidence="4">Belongs to the ThiD family.</text>
</comment>
<proteinExistence type="inferred from homology"/>
<evidence type="ECO:0000256" key="12">
    <source>
        <dbReference type="ARBA" id="ARBA00022977"/>
    </source>
</evidence>
<dbReference type="PANTHER" id="PTHR20858">
    <property type="entry name" value="PHOSPHOMETHYLPYRIMIDINE KINASE"/>
    <property type="match status" value="1"/>
</dbReference>
<evidence type="ECO:0000256" key="2">
    <source>
        <dbReference type="ARBA" id="ARBA00000565"/>
    </source>
</evidence>
<dbReference type="InterPro" id="IPR029056">
    <property type="entry name" value="Ribokinase-like"/>
</dbReference>
<dbReference type="Proteomes" id="UP001056730">
    <property type="component" value="Chromosome"/>
</dbReference>
<evidence type="ECO:0000256" key="5">
    <source>
        <dbReference type="ARBA" id="ARBA00012135"/>
    </source>
</evidence>
<evidence type="ECO:0000256" key="10">
    <source>
        <dbReference type="ARBA" id="ARBA00022777"/>
    </source>
</evidence>
<evidence type="ECO:0000313" key="17">
    <source>
        <dbReference type="EMBL" id="USJ19389.1"/>
    </source>
</evidence>
<dbReference type="SUPFAM" id="SSF53613">
    <property type="entry name" value="Ribokinase-like"/>
    <property type="match status" value="1"/>
</dbReference>
<comment type="pathway">
    <text evidence="13">Cofactor biosynthesis; thiamine diphosphate biosynthesis; 4-amino-2-methyl-5-diphosphomethylpyrimidine from 5-amino-1-(5-phospho-D-ribosyl)imidazole: step 2/3.</text>
</comment>
<dbReference type="Pfam" id="PF08543">
    <property type="entry name" value="Phos_pyr_kin"/>
    <property type="match status" value="1"/>
</dbReference>
<evidence type="ECO:0000256" key="9">
    <source>
        <dbReference type="ARBA" id="ARBA00022741"/>
    </source>
</evidence>
<dbReference type="RefSeq" id="WP_252175028.1">
    <property type="nucleotide sequence ID" value="NZ_CP086395.1"/>
</dbReference>
<dbReference type="GO" id="GO:0005524">
    <property type="term" value="F:ATP binding"/>
    <property type="evidence" value="ECO:0007669"/>
    <property type="project" value="UniProtKB-KW"/>
</dbReference>
<feature type="domain" description="Pyridoxamine kinase/Phosphomethylpyrimidine kinase" evidence="16">
    <location>
        <begin position="14"/>
        <end position="259"/>
    </location>
</feature>
<gene>
    <name evidence="17" type="primary">thiD</name>
    <name evidence="17" type="ORF">LMK00_06030</name>
</gene>
<accession>A0A9Q9D5X1</accession>
<dbReference type="PANTHER" id="PTHR20858:SF17">
    <property type="entry name" value="HYDROXYMETHYLPYRIMIDINE_PHOSPHOMETHYLPYRIMIDINE KINASE THI20-RELATED"/>
    <property type="match status" value="1"/>
</dbReference>
<evidence type="ECO:0000256" key="4">
    <source>
        <dbReference type="ARBA" id="ARBA00009879"/>
    </source>
</evidence>
<evidence type="ECO:0000256" key="3">
    <source>
        <dbReference type="ARBA" id="ARBA00004769"/>
    </source>
</evidence>
<keyword evidence="8 17" id="KW-0808">Transferase</keyword>
<dbReference type="GO" id="GO:0005829">
    <property type="term" value="C:cytosol"/>
    <property type="evidence" value="ECO:0007669"/>
    <property type="project" value="TreeGrafter"/>
</dbReference>
<evidence type="ECO:0000256" key="7">
    <source>
        <dbReference type="ARBA" id="ARBA00019161"/>
    </source>
</evidence>
<dbReference type="GO" id="GO:0009228">
    <property type="term" value="P:thiamine biosynthetic process"/>
    <property type="evidence" value="ECO:0007669"/>
    <property type="project" value="UniProtKB-KW"/>
</dbReference>
<evidence type="ECO:0000256" key="14">
    <source>
        <dbReference type="ARBA" id="ARBA00042102"/>
    </source>
</evidence>
<reference evidence="17" key="1">
    <citation type="journal article" date="2022" name="Front. Microbiol.">
        <title>Feed Insects as a Reservoir of Granadaene-Producing Lactococci.</title>
        <authorList>
            <person name="Neuzil-Bunesova V."/>
            <person name="Ramirez Garcia A."/>
            <person name="Modrackova N."/>
            <person name="Makovska M."/>
            <person name="Sabolova M."/>
            <person name="Sproer C."/>
            <person name="Bunk B."/>
            <person name="Blom J."/>
            <person name="Schwab C."/>
        </authorList>
    </citation>
    <scope>NUCLEOTIDE SEQUENCE</scope>
    <source>
        <strain evidence="17">I4/6O</strain>
    </source>
</reference>
<comment type="catalytic activity">
    <reaction evidence="1">
        <text>4-amino-5-hydroxymethyl-2-methylpyrimidine + ATP = 4-amino-2-methyl-5-(phosphooxymethyl)pyrimidine + ADP + H(+)</text>
        <dbReference type="Rhea" id="RHEA:23096"/>
        <dbReference type="ChEBI" id="CHEBI:15378"/>
        <dbReference type="ChEBI" id="CHEBI:16892"/>
        <dbReference type="ChEBI" id="CHEBI:30616"/>
        <dbReference type="ChEBI" id="CHEBI:58354"/>
        <dbReference type="ChEBI" id="CHEBI:456216"/>
        <dbReference type="EC" id="2.7.1.49"/>
    </reaction>
</comment>
<keyword evidence="9" id="KW-0547">Nucleotide-binding</keyword>
<dbReference type="EC" id="2.7.4.7" evidence="6"/>
<comment type="catalytic activity">
    <reaction evidence="2">
        <text>4-amino-2-methyl-5-(phosphooxymethyl)pyrimidine + ATP = 4-amino-2-methyl-5-(diphosphooxymethyl)pyrimidine + ADP</text>
        <dbReference type="Rhea" id="RHEA:19893"/>
        <dbReference type="ChEBI" id="CHEBI:30616"/>
        <dbReference type="ChEBI" id="CHEBI:57841"/>
        <dbReference type="ChEBI" id="CHEBI:58354"/>
        <dbReference type="ChEBI" id="CHEBI:456216"/>
        <dbReference type="EC" id="2.7.4.7"/>
    </reaction>
</comment>
<sequence>MIEVPQVITIAGIDSSGGAGINADVKTFQSQKVYSATIVVGLTAQNTLGVQEISSVAPQFILSQFDSVFSDLDISAAKTGALFDVAQVKAVITGIQRYQPQHLVVDPVMVAKGGAVLLSDEAIRCIKKELFPLAELITPNLQEAEVLLERPISSEEEIRQALYDLQSLGTKNVLIKGGHSAGETVTDLLLTESGEIMRYSASRIDTNRTHGTGDTLSSYITAHLAQGEELLDILPHAKSFITNAIKESIDVGHGHGPLNHWVSYHE</sequence>